<dbReference type="PANTHER" id="PTHR35271">
    <property type="entry name" value="ABC TRANSPORTER, SUBSTRATE-BINDING LIPOPROTEIN-RELATED"/>
    <property type="match status" value="1"/>
</dbReference>
<evidence type="ECO:0000256" key="1">
    <source>
        <dbReference type="SAM" id="MobiDB-lite"/>
    </source>
</evidence>
<dbReference type="AlphaFoldDB" id="A0A3A9AV31"/>
<dbReference type="EMBL" id="RAYQ01000016">
    <property type="protein sequence ID" value="RKI90215.1"/>
    <property type="molecule type" value="Genomic_DNA"/>
</dbReference>
<dbReference type="Gene3D" id="3.40.50.2300">
    <property type="match status" value="2"/>
</dbReference>
<dbReference type="InterPro" id="IPR028082">
    <property type="entry name" value="Peripla_BP_I"/>
</dbReference>
<keyword evidence="3" id="KW-1185">Reference proteome</keyword>
<feature type="compositionally biased region" description="Acidic residues" evidence="1">
    <location>
        <begin position="44"/>
        <end position="62"/>
    </location>
</feature>
<feature type="region of interest" description="Disordered" evidence="1">
    <location>
        <begin position="1"/>
        <end position="63"/>
    </location>
</feature>
<proteinExistence type="predicted"/>
<name>A0A3A9AV31_9FIRM</name>
<organism evidence="2 3">
    <name type="scientific">Parablautia intestinalis</name>
    <dbReference type="NCBI Taxonomy" id="2320100"/>
    <lineage>
        <taxon>Bacteria</taxon>
        <taxon>Bacillati</taxon>
        <taxon>Bacillota</taxon>
        <taxon>Clostridia</taxon>
        <taxon>Lachnospirales</taxon>
        <taxon>Lachnospiraceae</taxon>
        <taxon>Parablautia</taxon>
    </lineage>
</organism>
<dbReference type="OrthoDB" id="9776955at2"/>
<dbReference type="SUPFAM" id="SSF53822">
    <property type="entry name" value="Periplasmic binding protein-like I"/>
    <property type="match status" value="1"/>
</dbReference>
<evidence type="ECO:0000313" key="3">
    <source>
        <dbReference type="Proteomes" id="UP000280696"/>
    </source>
</evidence>
<accession>A0A3A9AV31</accession>
<dbReference type="Pfam" id="PF04392">
    <property type="entry name" value="ABC_sub_bind"/>
    <property type="match status" value="1"/>
</dbReference>
<gene>
    <name evidence="2" type="ORF">D7V94_14930</name>
</gene>
<feature type="compositionally biased region" description="Low complexity" evidence="1">
    <location>
        <begin position="16"/>
        <end position="26"/>
    </location>
</feature>
<dbReference type="CDD" id="cd06325">
    <property type="entry name" value="PBP1_ABC_unchar_transporter"/>
    <property type="match status" value="1"/>
</dbReference>
<evidence type="ECO:0000313" key="2">
    <source>
        <dbReference type="EMBL" id="RKI90215.1"/>
    </source>
</evidence>
<sequence length="356" mass="36847">MIGTLTACGGADKQEAASASESIADADAADADAADDVQAQPDDTAADAEADTEAGDESDASADGETYTVGICQLVQHEALDAATQGFKDALTEELGDQVTFDEQNAQGDTNTCSTIINSFVSNDVDLILANATPALQAAIAGTNEIPILGTSVTEYGVALEIEDFNGTVGGNVSGTSDLAPLDGQADMLAELFPDAKNIGLLYCSAEANSQYQVDTIKTFLEEKGYSCEYYAFSDSNDLSSVVTNAVNEVDVIYVPTDNTAASNAELINNICIPAGIPVIAGEEGICSGCGVATLSISYYDLGVGTGRMAAKILKGESDISTMPIEYAPTFTKKYNAANCEALNITVPDDYEAIAE</sequence>
<dbReference type="PANTHER" id="PTHR35271:SF1">
    <property type="entry name" value="ABC TRANSPORTER, SUBSTRATE-BINDING LIPOPROTEIN"/>
    <property type="match status" value="1"/>
</dbReference>
<reference evidence="2 3" key="1">
    <citation type="submission" date="2018-09" db="EMBL/GenBank/DDBJ databases">
        <title>Murine metabolic-syndrome-specific gut microbial biobank.</title>
        <authorList>
            <person name="Liu C."/>
        </authorList>
    </citation>
    <scope>NUCLEOTIDE SEQUENCE [LARGE SCALE GENOMIC DNA]</scope>
    <source>
        <strain evidence="2 3">0.1xD8-82</strain>
    </source>
</reference>
<comment type="caution">
    <text evidence="2">The sequence shown here is derived from an EMBL/GenBank/DDBJ whole genome shotgun (WGS) entry which is preliminary data.</text>
</comment>
<protein>
    <submittedName>
        <fullName evidence="2">ABC transporter substrate-binding protein</fullName>
    </submittedName>
</protein>
<dbReference type="InterPro" id="IPR007487">
    <property type="entry name" value="ABC_transpt-TYRBP-like"/>
</dbReference>
<dbReference type="Proteomes" id="UP000280696">
    <property type="component" value="Unassembled WGS sequence"/>
</dbReference>